<dbReference type="PROSITE" id="PS51186">
    <property type="entry name" value="GNAT"/>
    <property type="match status" value="1"/>
</dbReference>
<reference evidence="2 3" key="1">
    <citation type="submission" date="2016-12" db="EMBL/GenBank/DDBJ databases">
        <authorList>
            <person name="Song W.-J."/>
            <person name="Kurnit D.M."/>
        </authorList>
    </citation>
    <scope>NUCLEOTIDE SEQUENCE [LARGE SCALE GENOMIC DNA]</scope>
    <source>
        <strain evidence="2 3">DSM 12503</strain>
    </source>
</reference>
<accession>A0A1M7YMZ8</accession>
<sequence length="156" mass="18341">MENIEIRSFNNGYMQYFIKMFTKYFRNDFKIEITEKEICKACTEIGEFSISGTSTLDLLFLNEEPVGFIFFQIDTPQSNWCEREGWGFIREIYIDPVFRKSGLGARLISHAEKNLYSNGVRNIYLTSDSNETFWDSLGYKKTDEVSTINHDPIYEK</sequence>
<organism evidence="2 3">
    <name type="scientific">Anaerocolumna xylanovorans DSM 12503</name>
    <dbReference type="NCBI Taxonomy" id="1121345"/>
    <lineage>
        <taxon>Bacteria</taxon>
        <taxon>Bacillati</taxon>
        <taxon>Bacillota</taxon>
        <taxon>Clostridia</taxon>
        <taxon>Lachnospirales</taxon>
        <taxon>Lachnospiraceae</taxon>
        <taxon>Anaerocolumna</taxon>
    </lineage>
</organism>
<dbReference type="Proteomes" id="UP000184612">
    <property type="component" value="Unassembled WGS sequence"/>
</dbReference>
<dbReference type="EMBL" id="FRFD01000016">
    <property type="protein sequence ID" value="SHO54019.1"/>
    <property type="molecule type" value="Genomic_DNA"/>
</dbReference>
<proteinExistence type="predicted"/>
<dbReference type="STRING" id="1121345.SAMN02745217_04456"/>
<dbReference type="Gene3D" id="3.40.630.30">
    <property type="match status" value="1"/>
</dbReference>
<evidence type="ECO:0000313" key="2">
    <source>
        <dbReference type="EMBL" id="SHO54019.1"/>
    </source>
</evidence>
<protein>
    <submittedName>
        <fullName evidence="2">Acetyltransferase (GNAT) family protein</fullName>
    </submittedName>
</protein>
<dbReference type="Pfam" id="PF00583">
    <property type="entry name" value="Acetyltransf_1"/>
    <property type="match status" value="1"/>
</dbReference>
<dbReference type="SUPFAM" id="SSF55729">
    <property type="entry name" value="Acyl-CoA N-acyltransferases (Nat)"/>
    <property type="match status" value="1"/>
</dbReference>
<dbReference type="OrthoDB" id="9807329at2"/>
<gene>
    <name evidence="2" type="ORF">SAMN02745217_04456</name>
</gene>
<dbReference type="GO" id="GO:0016747">
    <property type="term" value="F:acyltransferase activity, transferring groups other than amino-acyl groups"/>
    <property type="evidence" value="ECO:0007669"/>
    <property type="project" value="InterPro"/>
</dbReference>
<feature type="domain" description="N-acetyltransferase" evidence="1">
    <location>
        <begin position="4"/>
        <end position="156"/>
    </location>
</feature>
<dbReference type="InterPro" id="IPR016181">
    <property type="entry name" value="Acyl_CoA_acyltransferase"/>
</dbReference>
<dbReference type="AlphaFoldDB" id="A0A1M7YMZ8"/>
<dbReference type="RefSeq" id="WP_073591081.1">
    <property type="nucleotide sequence ID" value="NZ_FRFD01000016.1"/>
</dbReference>
<name>A0A1M7YMZ8_9FIRM</name>
<dbReference type="CDD" id="cd04301">
    <property type="entry name" value="NAT_SF"/>
    <property type="match status" value="1"/>
</dbReference>
<dbReference type="InterPro" id="IPR000182">
    <property type="entry name" value="GNAT_dom"/>
</dbReference>
<evidence type="ECO:0000313" key="3">
    <source>
        <dbReference type="Proteomes" id="UP000184612"/>
    </source>
</evidence>
<evidence type="ECO:0000259" key="1">
    <source>
        <dbReference type="PROSITE" id="PS51186"/>
    </source>
</evidence>
<keyword evidence="3" id="KW-1185">Reference proteome</keyword>
<keyword evidence="2" id="KW-0808">Transferase</keyword>